<keyword evidence="1" id="KW-0472">Membrane</keyword>
<feature type="transmembrane region" description="Helical" evidence="1">
    <location>
        <begin position="70"/>
        <end position="87"/>
    </location>
</feature>
<dbReference type="EMBL" id="BSDT01000001">
    <property type="protein sequence ID" value="GLI45171.1"/>
    <property type="molecule type" value="Genomic_DNA"/>
</dbReference>
<accession>A0A9W6GDS5</accession>
<name>A0A9W6GDS5_9ACTN</name>
<keyword evidence="1" id="KW-0812">Transmembrane</keyword>
<keyword evidence="1" id="KW-1133">Transmembrane helix</keyword>
<reference evidence="2" key="1">
    <citation type="submission" date="2022-12" db="EMBL/GenBank/DDBJ databases">
        <title>Reference genome sequencing for broad-spectrum identification of bacterial and archaeal isolates by mass spectrometry.</title>
        <authorList>
            <person name="Sekiguchi Y."/>
            <person name="Tourlousse D.M."/>
        </authorList>
    </citation>
    <scope>NUCLEOTIDE SEQUENCE</scope>
    <source>
        <strain evidence="2">LLR39Z86</strain>
    </source>
</reference>
<dbReference type="PROSITE" id="PS51257">
    <property type="entry name" value="PROKAR_LIPOPROTEIN"/>
    <property type="match status" value="1"/>
</dbReference>
<keyword evidence="3" id="KW-1185">Reference proteome</keyword>
<feature type="transmembrane region" description="Helical" evidence="1">
    <location>
        <begin position="12"/>
        <end position="33"/>
    </location>
</feature>
<evidence type="ECO:0000256" key="1">
    <source>
        <dbReference type="SAM" id="Phobius"/>
    </source>
</evidence>
<feature type="transmembrane region" description="Helical" evidence="1">
    <location>
        <begin position="102"/>
        <end position="121"/>
    </location>
</feature>
<feature type="transmembrane region" description="Helical" evidence="1">
    <location>
        <begin position="39"/>
        <end position="58"/>
    </location>
</feature>
<evidence type="ECO:0000313" key="3">
    <source>
        <dbReference type="Proteomes" id="UP001144313"/>
    </source>
</evidence>
<gene>
    <name evidence="2" type="ORF">GALLR39Z86_50210</name>
</gene>
<evidence type="ECO:0008006" key="4">
    <source>
        <dbReference type="Google" id="ProtNLM"/>
    </source>
</evidence>
<evidence type="ECO:0000313" key="2">
    <source>
        <dbReference type="EMBL" id="GLI45171.1"/>
    </source>
</evidence>
<protein>
    <recommendedName>
        <fullName evidence="4">DUF2306 domain-containing protein</fullName>
    </recommendedName>
</protein>
<proteinExistence type="predicted"/>
<organism evidence="2 3">
    <name type="scientific">Glycomyces algeriensis</name>
    <dbReference type="NCBI Taxonomy" id="256037"/>
    <lineage>
        <taxon>Bacteria</taxon>
        <taxon>Bacillati</taxon>
        <taxon>Actinomycetota</taxon>
        <taxon>Actinomycetes</taxon>
        <taxon>Glycomycetales</taxon>
        <taxon>Glycomycetaceae</taxon>
        <taxon>Glycomyces</taxon>
    </lineage>
</organism>
<dbReference type="Proteomes" id="UP001144313">
    <property type="component" value="Unassembled WGS sequence"/>
</dbReference>
<comment type="caution">
    <text evidence="2">The sequence shown here is derived from an EMBL/GenBank/DDBJ whole genome shotgun (WGS) entry which is preliminary data.</text>
</comment>
<dbReference type="AlphaFoldDB" id="A0A9W6GDS5"/>
<sequence length="133" mass="14922">MLSPKRPVRHPTAGRIYLFAVIGLFATACLIVVARPHTAYLLLLGGVALALAGTGFMARRVRWRHWLPHHIIAMGSSYVLALTAFYVDNGPRLPVWRLLSPLSFWFLPAAVGIPLILWALHRHTGRRSARRLQ</sequence>